<protein>
    <submittedName>
        <fullName evidence="2">Q3M7V5 PilT like protein</fullName>
    </submittedName>
</protein>
<dbReference type="OrthoDB" id="597982at2"/>
<gene>
    <name evidence="2" type="ORF">CUESP1_2746</name>
</gene>
<dbReference type="InterPro" id="IPR029060">
    <property type="entry name" value="PIN-like_dom_sf"/>
</dbReference>
<dbReference type="SUPFAM" id="SSF88723">
    <property type="entry name" value="PIN domain-like"/>
    <property type="match status" value="1"/>
</dbReference>
<proteinExistence type="predicted"/>
<dbReference type="AlphaFoldDB" id="A0A1M4PRE7"/>
<dbReference type="EMBL" id="LT669839">
    <property type="protein sequence ID" value="SHD78080.1"/>
    <property type="molecule type" value="Genomic_DNA"/>
</dbReference>
<evidence type="ECO:0000259" key="1">
    <source>
        <dbReference type="Pfam" id="PF01850"/>
    </source>
</evidence>
<dbReference type="InterPro" id="IPR002716">
    <property type="entry name" value="PIN_dom"/>
</dbReference>
<sequence length="74" mass="8322">MGINNNLSIIDVDYKIADIASRLRANYNFKTPDAIILATGISMNVDYFITNDIKLKNVCSKENIEAIIIEDIED</sequence>
<name>A0A1M4PRE7_9FIRM</name>
<dbReference type="RefSeq" id="WP_025642183.1">
    <property type="nucleotide sequence ID" value="NZ_LT669839.1"/>
</dbReference>
<reference evidence="2 3" key="1">
    <citation type="submission" date="2016-11" db="EMBL/GenBank/DDBJ databases">
        <authorList>
            <person name="Manzoor S."/>
        </authorList>
    </citation>
    <scope>NUCLEOTIDE SEQUENCE [LARGE SCALE GENOMIC DNA]</scope>
    <source>
        <strain evidence="2">Clostridium ultunense strain Esp</strain>
    </source>
</reference>
<dbReference type="Proteomes" id="UP000245423">
    <property type="component" value="Chromosome 1"/>
</dbReference>
<accession>A0A1M4PRE7</accession>
<evidence type="ECO:0000313" key="3">
    <source>
        <dbReference type="Proteomes" id="UP000245423"/>
    </source>
</evidence>
<feature type="domain" description="PIN" evidence="1">
    <location>
        <begin position="4"/>
        <end position="59"/>
    </location>
</feature>
<organism evidence="2 3">
    <name type="scientific">[Clostridium] ultunense Esp</name>
    <dbReference type="NCBI Taxonomy" id="1288971"/>
    <lineage>
        <taxon>Bacteria</taxon>
        <taxon>Bacillati</taxon>
        <taxon>Bacillota</taxon>
        <taxon>Tissierellia</taxon>
        <taxon>Tissierellales</taxon>
        <taxon>Tepidimicrobiaceae</taxon>
        <taxon>Schnuerera</taxon>
    </lineage>
</organism>
<dbReference type="Pfam" id="PF01850">
    <property type="entry name" value="PIN"/>
    <property type="match status" value="1"/>
</dbReference>
<evidence type="ECO:0000313" key="2">
    <source>
        <dbReference type="EMBL" id="SHD78080.1"/>
    </source>
</evidence>
<keyword evidence="3" id="KW-1185">Reference proteome</keyword>